<proteinExistence type="predicted"/>
<dbReference type="GO" id="GO:0006508">
    <property type="term" value="P:proteolysis"/>
    <property type="evidence" value="ECO:0007669"/>
    <property type="project" value="UniProtKB-KW"/>
</dbReference>
<dbReference type="GO" id="GO:0015074">
    <property type="term" value="P:DNA integration"/>
    <property type="evidence" value="ECO:0007669"/>
    <property type="project" value="InterPro"/>
</dbReference>
<keyword evidence="1" id="KW-0645">Protease</keyword>
<evidence type="ECO:0000256" key="1">
    <source>
        <dbReference type="ARBA" id="ARBA00022670"/>
    </source>
</evidence>
<dbReference type="SUPFAM" id="SSF53098">
    <property type="entry name" value="Ribonuclease H-like"/>
    <property type="match status" value="1"/>
</dbReference>
<organism evidence="3 4">
    <name type="scientific">Linum trigynum</name>
    <dbReference type="NCBI Taxonomy" id="586398"/>
    <lineage>
        <taxon>Eukaryota</taxon>
        <taxon>Viridiplantae</taxon>
        <taxon>Streptophyta</taxon>
        <taxon>Embryophyta</taxon>
        <taxon>Tracheophyta</taxon>
        <taxon>Spermatophyta</taxon>
        <taxon>Magnoliopsida</taxon>
        <taxon>eudicotyledons</taxon>
        <taxon>Gunneridae</taxon>
        <taxon>Pentapetalae</taxon>
        <taxon>rosids</taxon>
        <taxon>fabids</taxon>
        <taxon>Malpighiales</taxon>
        <taxon>Linaceae</taxon>
        <taxon>Linum</taxon>
    </lineage>
</organism>
<dbReference type="AlphaFoldDB" id="A0AAV2GGK1"/>
<dbReference type="InterPro" id="IPR054722">
    <property type="entry name" value="PolX-like_BBD"/>
</dbReference>
<dbReference type="Gene3D" id="3.30.420.10">
    <property type="entry name" value="Ribonuclease H-like superfamily/Ribonuclease H"/>
    <property type="match status" value="1"/>
</dbReference>
<dbReference type="GO" id="GO:0003676">
    <property type="term" value="F:nucleic acid binding"/>
    <property type="evidence" value="ECO:0007669"/>
    <property type="project" value="InterPro"/>
</dbReference>
<dbReference type="InterPro" id="IPR036397">
    <property type="entry name" value="RNaseH_sf"/>
</dbReference>
<dbReference type="InterPro" id="IPR012337">
    <property type="entry name" value="RNaseH-like_sf"/>
</dbReference>
<dbReference type="Pfam" id="PF25597">
    <property type="entry name" value="SH3_retrovirus"/>
    <property type="match status" value="1"/>
</dbReference>
<dbReference type="Pfam" id="PF13976">
    <property type="entry name" value="gag_pre-integrs"/>
    <property type="match status" value="1"/>
</dbReference>
<sequence length="956" mass="106174">MATSSASAFQPPLPISATLAPNHPYYISSGDSSTAQLVSVVLTGPNYHSWARSMRFGLLSKNKISFVDPSVPTPPVGDPLFQAWQMCDTLVLGWILRSLSPEIAQSVLWLNTAVEVWRDLQERFSIADLVRIADLQDEIYGLKQGDLSVSAFFTKLRVLWDELTTYRPVRSCACVPRCSCVAYMRVDQVIRFLRGLNEDFESARCSILLMDPLPPINKVFSMIAQHERQIRNPNPKSVNPMACAVQSGPHKGNNQSKRPVCSFCGLTGHTIDRCYKKHGYPPGYKPRSRVNAVVSESFDTNNSSSSENGSVPSDSVVLTQQQYRALFAQSHPQALPPPVPTVNSITTGGCVEQSYPSHSAFLASSSAASSSQDGGKFTFANSLVANTSRWILDSGASDHVVSDIACLISPVAVCDVFVSLPNGSRVPVTHIGSVRLNEQLVLKKVLLIPHFGFNLISVSKLSKDSSCSLTFFTDHCLLQDLASHKMIGIARESGGLYCFSEKVHTSAPLPLPMSSSGPDSPVFSVLFDKTVHDFDLWHFRLGHVSLSRLQTLSSRISGIDSKCAKHCSVCPLAKQKRLPFMVSESQAEHMFDLVHTDIWGPYSVPTFAGHRYFLTIVDDFSRNTWVYLMHKKSEARPLIQNFVAHVQNQYNVRIKTLRSDNGQEFQMRAFFDSLGIIHQTTCVESSQQNGRVERKQQHIIDVARALLFQSSLHSKFWGHAVLHATFLINRVPSPILGNRSPYELLHNSVPDYSSFRVFGCLAYASTLSHNRPKFQPRADPCVFLGFPFATKGYKLYNLATNAVFESRDVVFHEHIFPFFSKCQNLDSVEFAFPVIQVHPSAAVTPHGANTVDGLVPFFNPDQHIEGTPSSSISNSNDGALPPEYPPIFYNEPTGRPMRNRQRPARLQDYVCNSAQRMNAGMLLLTQNWMLSFEQKHGPLSCVHQVSNPLVANGFSR</sequence>
<dbReference type="PANTHER" id="PTHR42648">
    <property type="entry name" value="TRANSPOSASE, PUTATIVE-RELATED"/>
    <property type="match status" value="1"/>
</dbReference>
<accession>A0AAV2GGK1</accession>
<dbReference type="InterPro" id="IPR001584">
    <property type="entry name" value="Integrase_cat-core"/>
</dbReference>
<keyword evidence="1" id="KW-0378">Hydrolase</keyword>
<dbReference type="Proteomes" id="UP001497516">
    <property type="component" value="Chromosome 8"/>
</dbReference>
<evidence type="ECO:0000313" key="4">
    <source>
        <dbReference type="Proteomes" id="UP001497516"/>
    </source>
</evidence>
<dbReference type="PROSITE" id="PS50994">
    <property type="entry name" value="INTEGRASE"/>
    <property type="match status" value="1"/>
</dbReference>
<gene>
    <name evidence="3" type="ORF">LTRI10_LOCUS48524</name>
</gene>
<dbReference type="GO" id="GO:0008233">
    <property type="term" value="F:peptidase activity"/>
    <property type="evidence" value="ECO:0007669"/>
    <property type="project" value="UniProtKB-KW"/>
</dbReference>
<dbReference type="EMBL" id="OZ034821">
    <property type="protein sequence ID" value="CAL1408973.1"/>
    <property type="molecule type" value="Genomic_DNA"/>
</dbReference>
<dbReference type="Pfam" id="PF22936">
    <property type="entry name" value="Pol_BBD"/>
    <property type="match status" value="1"/>
</dbReference>
<evidence type="ECO:0000259" key="2">
    <source>
        <dbReference type="PROSITE" id="PS50994"/>
    </source>
</evidence>
<name>A0AAV2GGK1_9ROSI</name>
<dbReference type="Pfam" id="PF00665">
    <property type="entry name" value="rve"/>
    <property type="match status" value="1"/>
</dbReference>
<dbReference type="Pfam" id="PF14244">
    <property type="entry name" value="Retrotran_gag_3"/>
    <property type="match status" value="1"/>
</dbReference>
<reference evidence="3 4" key="1">
    <citation type="submission" date="2024-04" db="EMBL/GenBank/DDBJ databases">
        <authorList>
            <person name="Fracassetti M."/>
        </authorList>
    </citation>
    <scope>NUCLEOTIDE SEQUENCE [LARGE SCALE GENOMIC DNA]</scope>
</reference>
<dbReference type="PANTHER" id="PTHR42648:SF31">
    <property type="entry name" value="RNA-DIRECTED DNA POLYMERASE"/>
    <property type="match status" value="1"/>
</dbReference>
<evidence type="ECO:0000313" key="3">
    <source>
        <dbReference type="EMBL" id="CAL1408973.1"/>
    </source>
</evidence>
<dbReference type="InterPro" id="IPR057670">
    <property type="entry name" value="SH3_retrovirus"/>
</dbReference>
<protein>
    <recommendedName>
        <fullName evidence="2">Integrase catalytic domain-containing protein</fullName>
    </recommendedName>
</protein>
<dbReference type="InterPro" id="IPR029472">
    <property type="entry name" value="Copia-like_N"/>
</dbReference>
<dbReference type="InterPro" id="IPR025724">
    <property type="entry name" value="GAG-pre-integrase_dom"/>
</dbReference>
<dbReference type="InterPro" id="IPR039537">
    <property type="entry name" value="Retrotran_Ty1/copia-like"/>
</dbReference>
<feature type="domain" description="Integrase catalytic" evidence="2">
    <location>
        <begin position="575"/>
        <end position="749"/>
    </location>
</feature>
<keyword evidence="4" id="KW-1185">Reference proteome</keyword>